<keyword evidence="5" id="KW-0175">Coiled coil</keyword>
<dbReference type="GO" id="GO:0005248">
    <property type="term" value="F:voltage-gated sodium channel activity"/>
    <property type="evidence" value="ECO:0007669"/>
    <property type="project" value="TreeGrafter"/>
</dbReference>
<dbReference type="EMBL" id="MTJL01000001">
    <property type="protein sequence ID" value="OMI10047.1"/>
    <property type="molecule type" value="Genomic_DNA"/>
</dbReference>
<evidence type="ECO:0000256" key="6">
    <source>
        <dbReference type="SAM" id="Phobius"/>
    </source>
</evidence>
<feature type="transmembrane region" description="Helical" evidence="6">
    <location>
        <begin position="133"/>
        <end position="166"/>
    </location>
</feature>
<dbReference type="RefSeq" id="WP_076761998.1">
    <property type="nucleotide sequence ID" value="NZ_JARMMI010000011.1"/>
</dbReference>
<evidence type="ECO:0000256" key="1">
    <source>
        <dbReference type="ARBA" id="ARBA00004141"/>
    </source>
</evidence>
<keyword evidence="8" id="KW-0406">Ion transport</keyword>
<feature type="transmembrane region" description="Helical" evidence="6">
    <location>
        <begin position="54"/>
        <end position="76"/>
    </location>
</feature>
<dbReference type="InterPro" id="IPR005821">
    <property type="entry name" value="Ion_trans_dom"/>
</dbReference>
<organism evidence="8 9">
    <name type="scientific">Bacillus swezeyi</name>
    <dbReference type="NCBI Taxonomy" id="1925020"/>
    <lineage>
        <taxon>Bacteria</taxon>
        <taxon>Bacillati</taxon>
        <taxon>Bacillota</taxon>
        <taxon>Bacilli</taxon>
        <taxon>Bacillales</taxon>
        <taxon>Bacillaceae</taxon>
        <taxon>Bacillus</taxon>
    </lineage>
</organism>
<evidence type="ECO:0000256" key="5">
    <source>
        <dbReference type="SAM" id="Coils"/>
    </source>
</evidence>
<dbReference type="InterPro" id="IPR043203">
    <property type="entry name" value="VGCC_Ca_Na"/>
</dbReference>
<proteinExistence type="predicted"/>
<feature type="transmembrane region" description="Helical" evidence="6">
    <location>
        <begin position="88"/>
        <end position="112"/>
    </location>
</feature>
<dbReference type="Pfam" id="PF00520">
    <property type="entry name" value="Ion_trans"/>
    <property type="match status" value="1"/>
</dbReference>
<dbReference type="Gene3D" id="1.10.287.70">
    <property type="match status" value="1"/>
</dbReference>
<keyword evidence="2 6" id="KW-0812">Transmembrane</keyword>
<comment type="subcellular location">
    <subcellularLocation>
        <location evidence="1">Membrane</location>
        <topology evidence="1">Multi-pass membrane protein</topology>
    </subcellularLocation>
</comment>
<protein>
    <submittedName>
        <fullName evidence="8">Voltage-gated sodium channel</fullName>
    </submittedName>
</protein>
<evidence type="ECO:0000256" key="3">
    <source>
        <dbReference type="ARBA" id="ARBA00022989"/>
    </source>
</evidence>
<dbReference type="PANTHER" id="PTHR10037:SF62">
    <property type="entry name" value="SODIUM CHANNEL PROTEIN 60E"/>
    <property type="match status" value="1"/>
</dbReference>
<reference evidence="8 9" key="1">
    <citation type="submission" date="2017-01" db="EMBL/GenBank/DDBJ databases">
        <title>Bacillus phylogenomics.</title>
        <authorList>
            <person name="Dunlap C."/>
        </authorList>
    </citation>
    <scope>NUCLEOTIDE SEQUENCE [LARGE SCALE GENOMIC DNA]</scope>
    <source>
        <strain evidence="8 9">NRRL B-41282</strain>
    </source>
</reference>
<keyword evidence="9" id="KW-1185">Reference proteome</keyword>
<sequence length="278" mass="32320">MNTHQNKGFLSFKTKVSALVESRMFQYFITFVIIVNAISIGLETYTFFKPYQNVFFILDCLFLAIFVIELSLKLFVQKLHFFKNNWNVFDFIIVVGSLVLYNTNFVSVLRIFRVLRVLRTITSVPSLRRIVNALFMAIPTISSVILLMTIIFYVYAVIGTMFFSYIAPEYFGNLQLSFITLFQTFTLESWASGIFRPIFAESGWSWLYFISFIVIATFIMINLIVGEIVNNAQKISQEIEDETGELKEDTKEIKELRAEIKELKALLTTYITQNEKKD</sequence>
<feature type="transmembrane region" description="Helical" evidence="6">
    <location>
        <begin position="24"/>
        <end position="42"/>
    </location>
</feature>
<evidence type="ECO:0000256" key="4">
    <source>
        <dbReference type="ARBA" id="ARBA00023136"/>
    </source>
</evidence>
<keyword evidence="8" id="KW-0407">Ion channel</keyword>
<feature type="domain" description="Ion transport" evidence="7">
    <location>
        <begin position="23"/>
        <end position="237"/>
    </location>
</feature>
<dbReference type="AlphaFoldDB" id="A0A1R1QZD7"/>
<gene>
    <name evidence="8" type="ORF">BW143_00140</name>
</gene>
<keyword evidence="4 6" id="KW-0472">Membrane</keyword>
<evidence type="ECO:0000313" key="8">
    <source>
        <dbReference type="EMBL" id="OMI10047.1"/>
    </source>
</evidence>
<dbReference type="SUPFAM" id="SSF81324">
    <property type="entry name" value="Voltage-gated potassium channels"/>
    <property type="match status" value="1"/>
</dbReference>
<keyword evidence="3 6" id="KW-1133">Transmembrane helix</keyword>
<dbReference type="GO" id="GO:0001518">
    <property type="term" value="C:voltage-gated sodium channel complex"/>
    <property type="evidence" value="ECO:0007669"/>
    <property type="project" value="TreeGrafter"/>
</dbReference>
<accession>A0A1R1QZD7</accession>
<comment type="caution">
    <text evidence="8">The sequence shown here is derived from an EMBL/GenBank/DDBJ whole genome shotgun (WGS) entry which is preliminary data.</text>
</comment>
<feature type="coiled-coil region" evidence="5">
    <location>
        <begin position="229"/>
        <end position="273"/>
    </location>
</feature>
<dbReference type="PANTHER" id="PTHR10037">
    <property type="entry name" value="VOLTAGE-GATED CATION CHANNEL CALCIUM AND SODIUM"/>
    <property type="match status" value="1"/>
</dbReference>
<dbReference type="Gene3D" id="1.20.120.350">
    <property type="entry name" value="Voltage-gated potassium channels. Chain C"/>
    <property type="match status" value="1"/>
</dbReference>
<evidence type="ECO:0000313" key="9">
    <source>
        <dbReference type="Proteomes" id="UP000187367"/>
    </source>
</evidence>
<evidence type="ECO:0000256" key="2">
    <source>
        <dbReference type="ARBA" id="ARBA00022692"/>
    </source>
</evidence>
<dbReference type="InterPro" id="IPR027359">
    <property type="entry name" value="Volt_channel_dom_sf"/>
</dbReference>
<name>A0A1R1QZD7_9BACI</name>
<dbReference type="OrthoDB" id="5297065at2"/>
<keyword evidence="8" id="KW-0813">Transport</keyword>
<feature type="transmembrane region" description="Helical" evidence="6">
    <location>
        <begin position="206"/>
        <end position="225"/>
    </location>
</feature>
<dbReference type="Proteomes" id="UP000187367">
    <property type="component" value="Unassembled WGS sequence"/>
</dbReference>
<accession>A0A1R1RTH2</accession>
<evidence type="ECO:0000259" key="7">
    <source>
        <dbReference type="Pfam" id="PF00520"/>
    </source>
</evidence>